<gene>
    <name evidence="2" type="ORF">MQE35_10845</name>
</gene>
<dbReference type="AlphaFoldDB" id="A0A9E6ZP95"/>
<evidence type="ECO:0008006" key="4">
    <source>
        <dbReference type="Google" id="ProtNLM"/>
    </source>
</evidence>
<dbReference type="KEGG" id="fbm:MQE35_10845"/>
<evidence type="ECO:0000313" key="2">
    <source>
        <dbReference type="EMBL" id="UOB16233.1"/>
    </source>
</evidence>
<organism evidence="2 3">
    <name type="scientific">Abyssalbus ytuae</name>
    <dbReference type="NCBI Taxonomy" id="2926907"/>
    <lineage>
        <taxon>Bacteria</taxon>
        <taxon>Pseudomonadati</taxon>
        <taxon>Bacteroidota</taxon>
        <taxon>Flavobacteriia</taxon>
        <taxon>Flavobacteriales</taxon>
        <taxon>Flavobacteriaceae</taxon>
        <taxon>Abyssalbus</taxon>
    </lineage>
</organism>
<evidence type="ECO:0000313" key="3">
    <source>
        <dbReference type="Proteomes" id="UP000831290"/>
    </source>
</evidence>
<keyword evidence="3" id="KW-1185">Reference proteome</keyword>
<dbReference type="EMBL" id="CP094358">
    <property type="protein sequence ID" value="UOB16233.1"/>
    <property type="molecule type" value="Genomic_DNA"/>
</dbReference>
<sequence>MKKLSILLILTLAFASCKTDKKENSEPTKMENVMAIHDEVMPKMGKINSLIQELHTKADTTATGIKYQEAEAKLQEAHKSMMDWMKEFGEKFTPDEILKGQELTKEKKKLLDEEEVKINEVKNKINESISNAETLLNTKN</sequence>
<evidence type="ECO:0000256" key="1">
    <source>
        <dbReference type="SAM" id="Coils"/>
    </source>
</evidence>
<dbReference type="Proteomes" id="UP000831290">
    <property type="component" value="Chromosome"/>
</dbReference>
<protein>
    <recommendedName>
        <fullName evidence="4">Viral A-type inclusion protein</fullName>
    </recommendedName>
</protein>
<proteinExistence type="predicted"/>
<feature type="coiled-coil region" evidence="1">
    <location>
        <begin position="67"/>
        <end position="138"/>
    </location>
</feature>
<reference evidence="2" key="1">
    <citation type="submission" date="2022-03" db="EMBL/GenBank/DDBJ databases">
        <title>Description of Abyssus ytuae gen. nov., sp. nov., a novel member of the family Flavobacteriaceae isolated from the sediment of Mariana Trench.</title>
        <authorList>
            <person name="Zhang J."/>
            <person name="Xu X."/>
        </authorList>
    </citation>
    <scope>NUCLEOTIDE SEQUENCE</scope>
    <source>
        <strain evidence="2">MT3330</strain>
    </source>
</reference>
<accession>A0A9E6ZP95</accession>
<dbReference type="RefSeq" id="WP_255841399.1">
    <property type="nucleotide sequence ID" value="NZ_CP094358.1"/>
</dbReference>
<keyword evidence="1" id="KW-0175">Coiled coil</keyword>
<name>A0A9E6ZP95_9FLAO</name>
<dbReference type="PROSITE" id="PS51257">
    <property type="entry name" value="PROKAR_LIPOPROTEIN"/>
    <property type="match status" value="1"/>
</dbReference>